<evidence type="ECO:0000256" key="1">
    <source>
        <dbReference type="ARBA" id="ARBA00004651"/>
    </source>
</evidence>
<evidence type="ECO:0000256" key="3">
    <source>
        <dbReference type="ARBA" id="ARBA00022475"/>
    </source>
</evidence>
<keyword evidence="4 7" id="KW-0812">Transmembrane</keyword>
<dbReference type="GO" id="GO:0005886">
    <property type="term" value="C:plasma membrane"/>
    <property type="evidence" value="ECO:0007669"/>
    <property type="project" value="UniProtKB-SubCell"/>
</dbReference>
<dbReference type="GO" id="GO:0017038">
    <property type="term" value="P:protein import"/>
    <property type="evidence" value="ECO:0007669"/>
    <property type="project" value="TreeGrafter"/>
</dbReference>
<protein>
    <recommendedName>
        <fullName evidence="8">MotA/TolQ/ExbB proton channel domain-containing protein</fullName>
    </recommendedName>
</protein>
<dbReference type="InterPro" id="IPR002898">
    <property type="entry name" value="MotA_ExbB_proton_chnl"/>
</dbReference>
<evidence type="ECO:0000256" key="7">
    <source>
        <dbReference type="SAM" id="Phobius"/>
    </source>
</evidence>
<evidence type="ECO:0000313" key="9">
    <source>
        <dbReference type="EMBL" id="SUZ62729.1"/>
    </source>
</evidence>
<comment type="similarity">
    <text evidence="2">Belongs to the ExbB/TolQ family.</text>
</comment>
<feature type="transmembrane region" description="Helical" evidence="7">
    <location>
        <begin position="139"/>
        <end position="163"/>
    </location>
</feature>
<accession>A0A381P907</accession>
<organism evidence="9">
    <name type="scientific">marine metagenome</name>
    <dbReference type="NCBI Taxonomy" id="408172"/>
    <lineage>
        <taxon>unclassified sequences</taxon>
        <taxon>metagenomes</taxon>
        <taxon>ecological metagenomes</taxon>
    </lineage>
</organism>
<evidence type="ECO:0000256" key="2">
    <source>
        <dbReference type="ARBA" id="ARBA00010442"/>
    </source>
</evidence>
<reference evidence="9" key="1">
    <citation type="submission" date="2018-05" db="EMBL/GenBank/DDBJ databases">
        <authorList>
            <person name="Lanie J.A."/>
            <person name="Ng W.-L."/>
            <person name="Kazmierczak K.M."/>
            <person name="Andrzejewski T.M."/>
            <person name="Davidsen T.M."/>
            <person name="Wayne K.J."/>
            <person name="Tettelin H."/>
            <person name="Glass J.I."/>
            <person name="Rusch D."/>
            <person name="Podicherti R."/>
            <person name="Tsui H.-C.T."/>
            <person name="Winkler M.E."/>
        </authorList>
    </citation>
    <scope>NUCLEOTIDE SEQUENCE</scope>
</reference>
<feature type="transmembrane region" description="Helical" evidence="7">
    <location>
        <begin position="26"/>
        <end position="47"/>
    </location>
</feature>
<feature type="transmembrane region" description="Helical" evidence="7">
    <location>
        <begin position="183"/>
        <end position="206"/>
    </location>
</feature>
<evidence type="ECO:0000259" key="8">
    <source>
        <dbReference type="Pfam" id="PF01618"/>
    </source>
</evidence>
<keyword evidence="6 7" id="KW-0472">Membrane</keyword>
<dbReference type="PANTHER" id="PTHR30625">
    <property type="entry name" value="PROTEIN TOLQ"/>
    <property type="match status" value="1"/>
</dbReference>
<dbReference type="EMBL" id="UINC01000888">
    <property type="protein sequence ID" value="SUZ62729.1"/>
    <property type="molecule type" value="Genomic_DNA"/>
</dbReference>
<evidence type="ECO:0000256" key="4">
    <source>
        <dbReference type="ARBA" id="ARBA00022692"/>
    </source>
</evidence>
<dbReference type="Pfam" id="PF01618">
    <property type="entry name" value="MotA_ExbB"/>
    <property type="match status" value="1"/>
</dbReference>
<dbReference type="PANTHER" id="PTHR30625:SF3">
    <property type="entry name" value="TOL-PAL SYSTEM PROTEIN TOLQ"/>
    <property type="match status" value="1"/>
</dbReference>
<comment type="subcellular location">
    <subcellularLocation>
        <location evidence="1">Cell membrane</location>
        <topology evidence="1">Multi-pass membrane protein</topology>
    </subcellularLocation>
</comment>
<dbReference type="AlphaFoldDB" id="A0A381P907"/>
<name>A0A381P907_9ZZZZ</name>
<keyword evidence="5 7" id="KW-1133">Transmembrane helix</keyword>
<evidence type="ECO:0000256" key="6">
    <source>
        <dbReference type="ARBA" id="ARBA00023136"/>
    </source>
</evidence>
<feature type="domain" description="MotA/TolQ/ExbB proton channel" evidence="8">
    <location>
        <begin position="119"/>
        <end position="221"/>
    </location>
</feature>
<sequence length="239" mass="25467">MGLSTLFAQAATPTSGWDMLFGGTWATRMVLLVLAGASLFSWVLIFWKARQFRAVRIQGDRFLEEMERAPGLADAYKAVLLLPESPYGRVFRGGLNFFSELRPGALREGAPPSEGLSLTQLQVLKLVLEKEEAEERDELAVGLIWLAVLGSVAPLLGLMGTVLGITNTFLGIAASGSTNITAVAPGVAAALVTTVAGLIVAMPAIISYNHFLARLSLLSGELEGFSSEFIGTLAREGRL</sequence>
<dbReference type="InterPro" id="IPR050790">
    <property type="entry name" value="ExbB/TolQ_transport"/>
</dbReference>
<keyword evidence="3" id="KW-1003">Cell membrane</keyword>
<evidence type="ECO:0000256" key="5">
    <source>
        <dbReference type="ARBA" id="ARBA00022989"/>
    </source>
</evidence>
<gene>
    <name evidence="9" type="ORF">METZ01_LOCUS15583</name>
</gene>
<proteinExistence type="inferred from homology"/>